<feature type="binding site" evidence="9">
    <location>
        <begin position="12"/>
        <end position="17"/>
    </location>
    <ligand>
        <name>ATP</name>
        <dbReference type="ChEBI" id="CHEBI:30616"/>
    </ligand>
</feature>
<evidence type="ECO:0000256" key="4">
    <source>
        <dbReference type="ARBA" id="ARBA00022741"/>
    </source>
</evidence>
<feature type="binding site" evidence="9">
    <location>
        <position position="41"/>
    </location>
    <ligand>
        <name>substrate</name>
    </ligand>
</feature>
<dbReference type="Gene3D" id="3.40.50.300">
    <property type="entry name" value="P-loop containing nucleotide triphosphate hydrolases"/>
    <property type="match status" value="1"/>
</dbReference>
<evidence type="ECO:0000256" key="1">
    <source>
        <dbReference type="ARBA" id="ARBA00022490"/>
    </source>
</evidence>
<keyword evidence="1 9" id="KW-0963">Cytoplasm</keyword>
<comment type="subunit">
    <text evidence="9">Homodimer.</text>
</comment>
<dbReference type="CDD" id="cd03109">
    <property type="entry name" value="DTBS"/>
    <property type="match status" value="1"/>
</dbReference>
<dbReference type="GO" id="GO:0005829">
    <property type="term" value="C:cytosol"/>
    <property type="evidence" value="ECO:0007669"/>
    <property type="project" value="TreeGrafter"/>
</dbReference>
<dbReference type="InterPro" id="IPR004472">
    <property type="entry name" value="DTB_synth_BioD"/>
</dbReference>
<keyword evidence="7 9" id="KW-0460">Magnesium</keyword>
<dbReference type="UniPathway" id="UPA00078">
    <property type="reaction ID" value="UER00161"/>
</dbReference>
<sequence length="232" mass="25775">MQPIFISATGTEVGKTHAALRLIEFLGRTGIRVGACKPVETGVEKIPQDAARLLEAVQSHNPAFASLEPEDLCAYTFPLPAAPFCADTKGVISPDKILDKIRQLQSKCDLLVVEGAGGLMVPLLPDYMMIDIARDIEAYTLLITPSELGCINATLLSIELLKSRQLPFDWCVNLHRDSDSFDRVSRPYYDAAFPYWWTLQEGLGRFLERYFARLTDRSFPGSKPIPSPDSIK</sequence>
<keyword evidence="4 9" id="KW-0547">Nucleotide-binding</keyword>
<keyword evidence="2 9" id="KW-0436">Ligase</keyword>
<comment type="caution">
    <text evidence="10">The sequence shown here is derived from an EMBL/GenBank/DDBJ whole genome shotgun (WGS) entry which is preliminary data.</text>
</comment>
<feature type="binding site" evidence="9">
    <location>
        <position position="114"/>
    </location>
    <ligand>
        <name>Mg(2+)</name>
        <dbReference type="ChEBI" id="CHEBI:18420"/>
    </ligand>
</feature>
<keyword evidence="5 9" id="KW-0093">Biotin biosynthesis</keyword>
<feature type="binding site" evidence="9">
    <location>
        <begin position="114"/>
        <end position="117"/>
    </location>
    <ligand>
        <name>ATP</name>
        <dbReference type="ChEBI" id="CHEBI:30616"/>
    </ligand>
</feature>
<keyword evidence="6 9" id="KW-0067">ATP-binding</keyword>
<feature type="binding site" evidence="9">
    <location>
        <begin position="174"/>
        <end position="175"/>
    </location>
    <ligand>
        <name>ATP</name>
        <dbReference type="ChEBI" id="CHEBI:30616"/>
    </ligand>
</feature>
<feature type="binding site" evidence="9">
    <location>
        <position position="16"/>
    </location>
    <ligand>
        <name>Mg(2+)</name>
        <dbReference type="ChEBI" id="CHEBI:18420"/>
    </ligand>
</feature>
<evidence type="ECO:0000256" key="7">
    <source>
        <dbReference type="ARBA" id="ARBA00022842"/>
    </source>
</evidence>
<reference evidence="10" key="1">
    <citation type="journal article" date="2020" name="mSystems">
        <title>Genome- and Community-Level Interaction Insights into Carbon Utilization and Element Cycling Functions of Hydrothermarchaeota in Hydrothermal Sediment.</title>
        <authorList>
            <person name="Zhou Z."/>
            <person name="Liu Y."/>
            <person name="Xu W."/>
            <person name="Pan J."/>
            <person name="Luo Z.H."/>
            <person name="Li M."/>
        </authorList>
    </citation>
    <scope>NUCLEOTIDE SEQUENCE [LARGE SCALE GENOMIC DNA]</scope>
    <source>
        <strain evidence="10">HyVt-513</strain>
    </source>
</reference>
<proteinExistence type="inferred from homology"/>
<comment type="catalytic activity">
    <reaction evidence="8">
        <text>(7R,8S)-8-amino-7-(carboxyamino)nonanoate + ATP = (4R,5S)-dethiobiotin + ADP + phosphate + H(+)</text>
        <dbReference type="Rhea" id="RHEA:63684"/>
        <dbReference type="ChEBI" id="CHEBI:15378"/>
        <dbReference type="ChEBI" id="CHEBI:30616"/>
        <dbReference type="ChEBI" id="CHEBI:43474"/>
        <dbReference type="ChEBI" id="CHEBI:149470"/>
        <dbReference type="ChEBI" id="CHEBI:149473"/>
        <dbReference type="ChEBI" id="CHEBI:456216"/>
    </reaction>
</comment>
<dbReference type="GO" id="GO:0005524">
    <property type="term" value="F:ATP binding"/>
    <property type="evidence" value="ECO:0007669"/>
    <property type="project" value="UniProtKB-UniRule"/>
</dbReference>
<dbReference type="HAMAP" id="MF_00336">
    <property type="entry name" value="BioD"/>
    <property type="match status" value="1"/>
</dbReference>
<comment type="catalytic activity">
    <reaction evidence="9">
        <text>(7R,8S)-7,8-diammoniononanoate + CO2 + ATP = (4R,5S)-dethiobiotin + ADP + phosphate + 3 H(+)</text>
        <dbReference type="Rhea" id="RHEA:15805"/>
        <dbReference type="ChEBI" id="CHEBI:15378"/>
        <dbReference type="ChEBI" id="CHEBI:16526"/>
        <dbReference type="ChEBI" id="CHEBI:30616"/>
        <dbReference type="ChEBI" id="CHEBI:43474"/>
        <dbReference type="ChEBI" id="CHEBI:149469"/>
        <dbReference type="ChEBI" id="CHEBI:149473"/>
        <dbReference type="ChEBI" id="CHEBI:456216"/>
        <dbReference type="EC" id="6.3.3.3"/>
    </reaction>
</comment>
<accession>A0A7V2SIQ6</accession>
<comment type="cofactor">
    <cofactor evidence="9">
        <name>Mg(2+)</name>
        <dbReference type="ChEBI" id="CHEBI:18420"/>
    </cofactor>
</comment>
<evidence type="ECO:0000256" key="5">
    <source>
        <dbReference type="ARBA" id="ARBA00022756"/>
    </source>
</evidence>
<protein>
    <recommendedName>
        <fullName evidence="9">ATP-dependent dethiobiotin synthetase BioD</fullName>
        <ecNumber evidence="9">6.3.3.3</ecNumber>
    </recommendedName>
    <alternativeName>
        <fullName evidence="9">DTB synthetase</fullName>
        <shortName evidence="9">DTBS</shortName>
    </alternativeName>
    <alternativeName>
        <fullName evidence="9">Dethiobiotin synthase</fullName>
    </alternativeName>
</protein>
<dbReference type="GO" id="GO:0009102">
    <property type="term" value="P:biotin biosynthetic process"/>
    <property type="evidence" value="ECO:0007669"/>
    <property type="project" value="UniProtKB-UniRule"/>
</dbReference>
<dbReference type="Proteomes" id="UP000885722">
    <property type="component" value="Unassembled WGS sequence"/>
</dbReference>
<dbReference type="GO" id="GO:0004141">
    <property type="term" value="F:dethiobiotin synthase activity"/>
    <property type="evidence" value="ECO:0007669"/>
    <property type="project" value="UniProtKB-UniRule"/>
</dbReference>
<feature type="binding site" evidence="9">
    <location>
        <position position="49"/>
    </location>
    <ligand>
        <name>ATP</name>
        <dbReference type="ChEBI" id="CHEBI:30616"/>
    </ligand>
</feature>
<dbReference type="SUPFAM" id="SSF52540">
    <property type="entry name" value="P-loop containing nucleoside triphosphate hydrolases"/>
    <property type="match status" value="1"/>
</dbReference>
<dbReference type="PANTHER" id="PTHR43210:SF2">
    <property type="entry name" value="ATP-DEPENDENT DETHIOBIOTIN SYNTHETASE BIOD 2"/>
    <property type="match status" value="1"/>
</dbReference>
<evidence type="ECO:0000256" key="2">
    <source>
        <dbReference type="ARBA" id="ARBA00022598"/>
    </source>
</evidence>
<feature type="binding site" evidence="9">
    <location>
        <position position="49"/>
    </location>
    <ligand>
        <name>Mg(2+)</name>
        <dbReference type="ChEBI" id="CHEBI:18420"/>
    </ligand>
</feature>
<dbReference type="PANTHER" id="PTHR43210">
    <property type="entry name" value="DETHIOBIOTIN SYNTHETASE"/>
    <property type="match status" value="1"/>
</dbReference>
<comment type="pathway">
    <text evidence="9">Cofactor biosynthesis; biotin biosynthesis; biotin from 7,8-diaminononanoate: step 1/2.</text>
</comment>
<name>A0A7V2SIQ6_9BACT</name>
<dbReference type="NCBIfam" id="TIGR00347">
    <property type="entry name" value="bioD"/>
    <property type="match status" value="1"/>
</dbReference>
<dbReference type="AlphaFoldDB" id="A0A7V2SIQ6"/>
<keyword evidence="3 9" id="KW-0479">Metal-binding</keyword>
<evidence type="ECO:0000256" key="6">
    <source>
        <dbReference type="ARBA" id="ARBA00022840"/>
    </source>
</evidence>
<dbReference type="Pfam" id="PF13500">
    <property type="entry name" value="AAA_26"/>
    <property type="match status" value="1"/>
</dbReference>
<gene>
    <name evidence="9 10" type="primary">bioD</name>
    <name evidence="10" type="ORF">ENJ74_02010</name>
</gene>
<comment type="subcellular location">
    <subcellularLocation>
        <location evidence="9">Cytoplasm</location>
    </subcellularLocation>
</comment>
<comment type="caution">
    <text evidence="9">Lacks conserved residue(s) required for the propagation of feature annotation.</text>
</comment>
<evidence type="ECO:0000313" key="10">
    <source>
        <dbReference type="EMBL" id="HFC03624.1"/>
    </source>
</evidence>
<organism evidence="10">
    <name type="scientific">Nitratifractor salsuginis</name>
    <dbReference type="NCBI Taxonomy" id="269261"/>
    <lineage>
        <taxon>Bacteria</taxon>
        <taxon>Pseudomonadati</taxon>
        <taxon>Campylobacterota</taxon>
        <taxon>Epsilonproteobacteria</taxon>
        <taxon>Campylobacterales</taxon>
        <taxon>Sulfurovaceae</taxon>
        <taxon>Nitratifractor</taxon>
    </lineage>
</organism>
<dbReference type="InterPro" id="IPR027417">
    <property type="entry name" value="P-loop_NTPase"/>
</dbReference>
<feature type="active site" evidence="9">
    <location>
        <position position="37"/>
    </location>
</feature>
<evidence type="ECO:0000256" key="3">
    <source>
        <dbReference type="ARBA" id="ARBA00022723"/>
    </source>
</evidence>
<comment type="function">
    <text evidence="9">Catalyzes a mechanistically unusual reaction, the ATP-dependent insertion of CO2 between the N7 and N8 nitrogen atoms of 7,8-diaminopelargonic acid (DAPA, also called 7,8-diammoniononanoate) to form a ureido ring.</text>
</comment>
<dbReference type="GO" id="GO:0000287">
    <property type="term" value="F:magnesium ion binding"/>
    <property type="evidence" value="ECO:0007669"/>
    <property type="project" value="UniProtKB-UniRule"/>
</dbReference>
<evidence type="ECO:0000256" key="8">
    <source>
        <dbReference type="ARBA" id="ARBA00047386"/>
    </source>
</evidence>
<dbReference type="EMBL" id="DRNO01000135">
    <property type="protein sequence ID" value="HFC03624.1"/>
    <property type="molecule type" value="Genomic_DNA"/>
</dbReference>
<evidence type="ECO:0000256" key="9">
    <source>
        <dbReference type="HAMAP-Rule" id="MF_00336"/>
    </source>
</evidence>
<dbReference type="EC" id="6.3.3.3" evidence="9"/>
<comment type="similarity">
    <text evidence="9">Belongs to the dethiobiotin synthetase family.</text>
</comment>